<dbReference type="Gene3D" id="3.40.50.720">
    <property type="entry name" value="NAD(P)-binding Rossmann-like Domain"/>
    <property type="match status" value="1"/>
</dbReference>
<accession>A0ABQ3WQR6</accession>
<evidence type="ECO:0000256" key="2">
    <source>
        <dbReference type="ARBA" id="ARBA00007637"/>
    </source>
</evidence>
<proteinExistence type="inferred from homology"/>
<reference evidence="7" key="1">
    <citation type="submission" date="2021-01" db="EMBL/GenBank/DDBJ databases">
        <title>Whole genome shotgun sequence of Actinoplanes capillaceus NBRC 16408.</title>
        <authorList>
            <person name="Komaki H."/>
            <person name="Tamura T."/>
        </authorList>
    </citation>
    <scope>NUCLEOTIDE SEQUENCE [LARGE SCALE GENOMIC DNA]</scope>
    <source>
        <strain evidence="7">NBRC 16408</strain>
    </source>
</reference>
<comment type="caution">
    <text evidence="7">The sequence shown here is derived from an EMBL/GenBank/DDBJ whole genome shotgun (WGS) entry which is preliminary data.</text>
</comment>
<feature type="domain" description="NAD-dependent epimerase/dehydratase" evidence="6">
    <location>
        <begin position="56"/>
        <end position="189"/>
    </location>
</feature>
<sequence length="400" mass="41793">MLRTLGPDPSGFPYEAMTWSYETVTWPASPYDPLTARRNRDPPPGRGPTVGAVTHVLVTGGAGFIGTHVVTALHDAGHQVTVADAGHRGAHRAPLPDTVAGAPLHRLDLRDQAAVAGVLAGVDVVVHQAAMVGLGVDLDDLPEYVGCNNLGTAVLLTEMARAGIHRLVLASSMVVYGEGAYTCPRHGPARPGPRTVADLSAGRFEPPCAVCGTPLEPGLVDEQAPLDPRSVYAATKVAQEHLTAAWTRQTGGTTIALRYHNVYGPGMPRDTPYSGVAAIFRSALEAGRSPRVFEDGGQRRDFVHVRDVAAANLAAMTATGTHTGWRAYNIASGRPATVGQMAAELARAAGGPSPVVTGEFRLGDVRHVVAAPARARAELGFEATVDLADGITEFASTALR</sequence>
<organism evidence="7">
    <name type="scientific">Actinoplanes campanulatus</name>
    <dbReference type="NCBI Taxonomy" id="113559"/>
    <lineage>
        <taxon>Bacteria</taxon>
        <taxon>Bacillati</taxon>
        <taxon>Actinomycetota</taxon>
        <taxon>Actinomycetes</taxon>
        <taxon>Micromonosporales</taxon>
        <taxon>Micromonosporaceae</taxon>
        <taxon>Actinoplanes</taxon>
    </lineage>
</organism>
<dbReference type="InterPro" id="IPR036291">
    <property type="entry name" value="NAD(P)-bd_dom_sf"/>
</dbReference>
<protein>
    <recommendedName>
        <fullName evidence="3">UDP-glucose 4-epimerase</fullName>
    </recommendedName>
    <alternativeName>
        <fullName evidence="5">Galactowaldenase</fullName>
    </alternativeName>
    <alternativeName>
        <fullName evidence="4">UDP-galactose 4-epimerase</fullName>
    </alternativeName>
</protein>
<dbReference type="PANTHER" id="PTHR43725:SF53">
    <property type="entry name" value="UDP-ARABINOSE 4-EPIMERASE 1"/>
    <property type="match status" value="1"/>
</dbReference>
<dbReference type="Pfam" id="PF01370">
    <property type="entry name" value="Epimerase"/>
    <property type="match status" value="2"/>
</dbReference>
<gene>
    <name evidence="7" type="ORF">Aca07nite_59150</name>
</gene>
<comment type="pathway">
    <text evidence="1">Carbohydrate metabolism; galactose metabolism.</text>
</comment>
<dbReference type="EMBL" id="BOMF01000107">
    <property type="protein sequence ID" value="GID48640.1"/>
    <property type="molecule type" value="Genomic_DNA"/>
</dbReference>
<evidence type="ECO:0000256" key="5">
    <source>
        <dbReference type="ARBA" id="ARBA00033067"/>
    </source>
</evidence>
<comment type="similarity">
    <text evidence="2">Belongs to the NAD(P)-dependent epimerase/dehydratase family.</text>
</comment>
<evidence type="ECO:0000259" key="6">
    <source>
        <dbReference type="Pfam" id="PF01370"/>
    </source>
</evidence>
<name>A0ABQ3WQR6_9ACTN</name>
<dbReference type="PANTHER" id="PTHR43725">
    <property type="entry name" value="UDP-GLUCOSE 4-EPIMERASE"/>
    <property type="match status" value="1"/>
</dbReference>
<dbReference type="SUPFAM" id="SSF51735">
    <property type="entry name" value="NAD(P)-binding Rossmann-fold domains"/>
    <property type="match status" value="1"/>
</dbReference>
<evidence type="ECO:0000256" key="4">
    <source>
        <dbReference type="ARBA" id="ARBA00031367"/>
    </source>
</evidence>
<feature type="domain" description="NAD-dependent epimerase/dehydratase" evidence="6">
    <location>
        <begin position="220"/>
        <end position="331"/>
    </location>
</feature>
<evidence type="ECO:0000256" key="1">
    <source>
        <dbReference type="ARBA" id="ARBA00004947"/>
    </source>
</evidence>
<evidence type="ECO:0000256" key="3">
    <source>
        <dbReference type="ARBA" id="ARBA00018569"/>
    </source>
</evidence>
<dbReference type="InterPro" id="IPR001509">
    <property type="entry name" value="Epimerase_deHydtase"/>
</dbReference>
<evidence type="ECO:0000313" key="7">
    <source>
        <dbReference type="EMBL" id="GID48640.1"/>
    </source>
</evidence>